<reference evidence="7 8" key="1">
    <citation type="submission" date="2016-03" db="EMBL/GenBank/DDBJ databases">
        <authorList>
            <person name="Devillers H."/>
        </authorList>
    </citation>
    <scope>NUCLEOTIDE SEQUENCE [LARGE SCALE GENOMIC DNA]</scope>
    <source>
        <strain evidence="7">CBS 11717</strain>
    </source>
</reference>
<sequence length="466" mass="52903">MFSLTRLFNCQAKVRTLLKILYTNCTREKQSYTDKKATMHAEVNPYDVIIVGGGVFGLSTAAQCIRRKKAVLVIDKYNIPSPLSAANDYNKIIRLEYDDRFYTSLAIEACDYWNGNGDELLPKGLLHDVYSHCGRISIVPPKESLRYAFEKNSLKILQDEFKRCLDVEEFQGDLTCGNKFPQLHNASVSPDQIRFNADCGIGYAAKSLTKMKEYCVSQGVQFLEQNGVSRIIPGQLVTVETASGQSYKANKVLISCGANSSALLPLQGVIKATGLYVGHINLTLEECKRYANIPVVFNPAVGYFFPPDMDTRTLKICVSAASTYDRESSGVKPRYRIEEPTIVQAHYDSITAKIQRILKDYLPDLLYSQSRLRDIVDLKICWISDSANSDFVIDRVPGQENVYVSCGDSGHAFKFLPNIGRYIWQRMEGNLTKEHQQRWQWRESVWTKDSLSWRMEHQRDSLDKLT</sequence>
<dbReference type="PANTHER" id="PTHR10961">
    <property type="entry name" value="PEROXISOMAL SARCOSINE OXIDASE"/>
    <property type="match status" value="1"/>
</dbReference>
<dbReference type="SUPFAM" id="SSF51905">
    <property type="entry name" value="FAD/NAD(P)-binding domain"/>
    <property type="match status" value="1"/>
</dbReference>
<dbReference type="GO" id="GO:0050660">
    <property type="term" value="F:flavin adenine dinucleotide binding"/>
    <property type="evidence" value="ECO:0007669"/>
    <property type="project" value="InterPro"/>
</dbReference>
<evidence type="ECO:0000256" key="2">
    <source>
        <dbReference type="ARBA" id="ARBA00010989"/>
    </source>
</evidence>
<dbReference type="AlphaFoldDB" id="A0A1G4JPX0"/>
<evidence type="ECO:0000256" key="3">
    <source>
        <dbReference type="ARBA" id="ARBA00022630"/>
    </source>
</evidence>
<keyword evidence="8" id="KW-1185">Reference proteome</keyword>
<protein>
    <submittedName>
        <fullName evidence="7">LAMI_0E12200g1_1</fullName>
    </submittedName>
</protein>
<comment type="similarity">
    <text evidence="2">Belongs to the MSOX/MTOX family.</text>
</comment>
<dbReference type="InterPro" id="IPR006076">
    <property type="entry name" value="FAD-dep_OxRdtase"/>
</dbReference>
<feature type="domain" description="FAD dependent oxidoreductase" evidence="6">
    <location>
        <begin position="47"/>
        <end position="423"/>
    </location>
</feature>
<dbReference type="OrthoDB" id="2219495at2759"/>
<dbReference type="Gene3D" id="3.30.9.10">
    <property type="entry name" value="D-Amino Acid Oxidase, subunit A, domain 2"/>
    <property type="match status" value="1"/>
</dbReference>
<proteinExistence type="inferred from homology"/>
<evidence type="ECO:0000256" key="5">
    <source>
        <dbReference type="ARBA" id="ARBA00023002"/>
    </source>
</evidence>
<dbReference type="GO" id="GO:0008115">
    <property type="term" value="F:sarcosine oxidase activity"/>
    <property type="evidence" value="ECO:0007669"/>
    <property type="project" value="TreeGrafter"/>
</dbReference>
<keyword evidence="4" id="KW-0274">FAD</keyword>
<evidence type="ECO:0000256" key="4">
    <source>
        <dbReference type="ARBA" id="ARBA00022827"/>
    </source>
</evidence>
<dbReference type="PANTHER" id="PTHR10961:SF26">
    <property type="entry name" value="L-SACCHAROPINE OXIDASE"/>
    <property type="match status" value="1"/>
</dbReference>
<evidence type="ECO:0000313" key="8">
    <source>
        <dbReference type="Proteomes" id="UP000191024"/>
    </source>
</evidence>
<dbReference type="InterPro" id="IPR036188">
    <property type="entry name" value="FAD/NAD-bd_sf"/>
</dbReference>
<dbReference type="STRING" id="1230905.A0A1G4JPX0"/>
<dbReference type="Pfam" id="PF01266">
    <property type="entry name" value="DAO"/>
    <property type="match status" value="1"/>
</dbReference>
<dbReference type="InterPro" id="IPR045170">
    <property type="entry name" value="MTOX"/>
</dbReference>
<accession>A0A1G4JPX0</accession>
<dbReference type="Proteomes" id="UP000191024">
    <property type="component" value="Chromosome E"/>
</dbReference>
<comment type="cofactor">
    <cofactor evidence="1">
        <name>FAD</name>
        <dbReference type="ChEBI" id="CHEBI:57692"/>
    </cofactor>
</comment>
<name>A0A1G4JPX0_9SACH</name>
<evidence type="ECO:0000256" key="1">
    <source>
        <dbReference type="ARBA" id="ARBA00001974"/>
    </source>
</evidence>
<dbReference type="Gene3D" id="3.50.50.60">
    <property type="entry name" value="FAD/NAD(P)-binding domain"/>
    <property type="match status" value="1"/>
</dbReference>
<evidence type="ECO:0000259" key="6">
    <source>
        <dbReference type="Pfam" id="PF01266"/>
    </source>
</evidence>
<keyword evidence="3" id="KW-0285">Flavoprotein</keyword>
<keyword evidence="5" id="KW-0560">Oxidoreductase</keyword>
<evidence type="ECO:0000313" key="7">
    <source>
        <dbReference type="EMBL" id="SCU92825.1"/>
    </source>
</evidence>
<dbReference type="GO" id="GO:0051698">
    <property type="term" value="F:saccharopine oxidase activity"/>
    <property type="evidence" value="ECO:0007669"/>
    <property type="project" value="TreeGrafter"/>
</dbReference>
<gene>
    <name evidence="7" type="ORF">LAMI_0E12200G</name>
</gene>
<dbReference type="EMBL" id="LT598465">
    <property type="protein sequence ID" value="SCU92825.1"/>
    <property type="molecule type" value="Genomic_DNA"/>
</dbReference>
<organism evidence="7 8">
    <name type="scientific">Lachancea mirantina</name>
    <dbReference type="NCBI Taxonomy" id="1230905"/>
    <lineage>
        <taxon>Eukaryota</taxon>
        <taxon>Fungi</taxon>
        <taxon>Dikarya</taxon>
        <taxon>Ascomycota</taxon>
        <taxon>Saccharomycotina</taxon>
        <taxon>Saccharomycetes</taxon>
        <taxon>Saccharomycetales</taxon>
        <taxon>Saccharomycetaceae</taxon>
        <taxon>Lachancea</taxon>
    </lineage>
</organism>